<evidence type="ECO:0000313" key="3">
    <source>
        <dbReference type="EMBL" id="BAV95857.1"/>
    </source>
</evidence>
<protein>
    <recommendedName>
        <fullName evidence="5">Porin</fullName>
    </recommendedName>
</protein>
<dbReference type="EMBL" id="AP014940">
    <property type="protein sequence ID" value="BAV95857.1"/>
    <property type="molecule type" value="Genomic_DNA"/>
</dbReference>
<evidence type="ECO:0000256" key="2">
    <source>
        <dbReference type="SAM" id="MobiDB-lite"/>
    </source>
</evidence>
<gene>
    <name evidence="3" type="ORF">LEN_0370</name>
</gene>
<dbReference type="InterPro" id="IPR045748">
    <property type="entry name" value="DcaP"/>
</dbReference>
<reference evidence="3 4" key="1">
    <citation type="journal article" date="2017" name="DNA Res.">
        <title>Complete genome sequence and expression profile of the commercial lytic enzyme producer Lysobacter enzymogenes M497-1.</title>
        <authorList>
            <person name="Takami H."/>
            <person name="Toyoda A."/>
            <person name="Uchiyama I."/>
            <person name="Itoh T."/>
            <person name="Takaki Y."/>
            <person name="Arai W."/>
            <person name="Nishi S."/>
            <person name="Kawai M."/>
            <person name="Shinya K."/>
            <person name="Ikeda H."/>
        </authorList>
    </citation>
    <scope>NUCLEOTIDE SEQUENCE [LARGE SCALE GENOMIC DNA]</scope>
    <source>
        <strain evidence="3 4">M497-1</strain>
    </source>
</reference>
<dbReference type="Pfam" id="PF19577">
    <property type="entry name" value="DcaP"/>
    <property type="match status" value="1"/>
</dbReference>
<accession>A0AAU9AB98</accession>
<evidence type="ECO:0008006" key="5">
    <source>
        <dbReference type="Google" id="ProtNLM"/>
    </source>
</evidence>
<dbReference type="SUPFAM" id="SSF56935">
    <property type="entry name" value="Porins"/>
    <property type="match status" value="1"/>
</dbReference>
<dbReference type="KEGG" id="lem:LEN_0370"/>
<proteinExistence type="predicted"/>
<feature type="region of interest" description="Disordered" evidence="2">
    <location>
        <begin position="1"/>
        <end position="23"/>
    </location>
</feature>
<name>A0AAU9AB98_LYSEN</name>
<dbReference type="RefSeq" id="WP_354520199.1">
    <property type="nucleotide sequence ID" value="NZ_JBEPTG010000011.1"/>
</dbReference>
<keyword evidence="1" id="KW-0175">Coiled coil</keyword>
<evidence type="ECO:0000313" key="4">
    <source>
        <dbReference type="Proteomes" id="UP000218824"/>
    </source>
</evidence>
<sequence>MLSSLLTRGAGAHARAHAEPARTRGRSLLAASVLLALLLPGHALAQTAKEKELEARVAELERMVQQLVSQQQQVQTQVAEVKTAQAAAPAVAAAPAAKNPIQSSTISPSANPGTRFSYGGFIKLDASVTSTDAGDIADGSVGRLFYVPKAIPVGGKANREGGADTDMGANFSRFWFAADTDLDSGDKLKGYLEFDLFGGGSTAFTGNEIATNTYALTVRHAYVTWNKWLAGQTWSNFQDANALPDTVDFLGPTEGTVFVRQAQLRYTSGPWSFSVENPETVYTPFRGNMAQVAGDDGAVPDVTARYTAKGDWGHFSVGALARQLKYQNGRANDSSSGYGISVSGKWNLGASDDLRYMVTAGSGIGRYVGLALNNDAVLDANGGLENIDLISGFVGWRHVFSPKLRGNLFYSRAQYDNDTALTGLGITKSAQSAHVNLIYTPIPKLDIGAEYIWGQREIETGEKGELNRLQTHVKYSF</sequence>
<feature type="coiled-coil region" evidence="1">
    <location>
        <begin position="43"/>
        <end position="77"/>
    </location>
</feature>
<dbReference type="Proteomes" id="UP000218824">
    <property type="component" value="Chromosome"/>
</dbReference>
<evidence type="ECO:0000256" key="1">
    <source>
        <dbReference type="SAM" id="Coils"/>
    </source>
</evidence>
<organism evidence="3 4">
    <name type="scientific">Lysobacter enzymogenes</name>
    <dbReference type="NCBI Taxonomy" id="69"/>
    <lineage>
        <taxon>Bacteria</taxon>
        <taxon>Pseudomonadati</taxon>
        <taxon>Pseudomonadota</taxon>
        <taxon>Gammaproteobacteria</taxon>
        <taxon>Lysobacterales</taxon>
        <taxon>Lysobacteraceae</taxon>
        <taxon>Lysobacter</taxon>
    </lineage>
</organism>
<dbReference type="AlphaFoldDB" id="A0AAU9AB98"/>